<dbReference type="Proteomes" id="UP000281738">
    <property type="component" value="Unassembled WGS sequence"/>
</dbReference>
<protein>
    <submittedName>
        <fullName evidence="6">Enoyl-CoA hydratase/carnithine racemase</fullName>
    </submittedName>
</protein>
<organism evidence="6 7">
    <name type="scientific">Nocardioides aurantiacus</name>
    <dbReference type="NCBI Taxonomy" id="86796"/>
    <lineage>
        <taxon>Bacteria</taxon>
        <taxon>Bacillati</taxon>
        <taxon>Actinomycetota</taxon>
        <taxon>Actinomycetes</taxon>
        <taxon>Propionibacteriales</taxon>
        <taxon>Nocardioidaceae</taxon>
        <taxon>Nocardioides</taxon>
    </lineage>
</organism>
<evidence type="ECO:0000313" key="7">
    <source>
        <dbReference type="Proteomes" id="UP000281738"/>
    </source>
</evidence>
<keyword evidence="2" id="KW-0443">Lipid metabolism</keyword>
<comment type="similarity">
    <text evidence="1 4">Belongs to the enoyl-CoA hydratase/isomerase family.</text>
</comment>
<name>A0A3N2CT06_9ACTN</name>
<keyword evidence="7" id="KW-1185">Reference proteome</keyword>
<dbReference type="SUPFAM" id="SSF52096">
    <property type="entry name" value="ClpP/crotonase"/>
    <property type="match status" value="1"/>
</dbReference>
<dbReference type="InterPro" id="IPR029045">
    <property type="entry name" value="ClpP/crotonase-like_dom_sf"/>
</dbReference>
<evidence type="ECO:0000256" key="4">
    <source>
        <dbReference type="RuleBase" id="RU003707"/>
    </source>
</evidence>
<evidence type="ECO:0000313" key="6">
    <source>
        <dbReference type="EMBL" id="ROR90659.1"/>
    </source>
</evidence>
<dbReference type="Pfam" id="PF00378">
    <property type="entry name" value="ECH_1"/>
    <property type="match status" value="1"/>
</dbReference>
<proteinExistence type="inferred from homology"/>
<dbReference type="GO" id="GO:0016829">
    <property type="term" value="F:lyase activity"/>
    <property type="evidence" value="ECO:0007669"/>
    <property type="project" value="UniProtKB-KW"/>
</dbReference>
<dbReference type="PANTHER" id="PTHR11941:SF169">
    <property type="entry name" value="(7AS)-7A-METHYL-1,5-DIOXO-2,3,5,6,7,7A-HEXAHYDRO-1H-INDENE-CARBOXYL-COA HYDROLASE"/>
    <property type="match status" value="1"/>
</dbReference>
<dbReference type="GO" id="GO:0006635">
    <property type="term" value="P:fatty acid beta-oxidation"/>
    <property type="evidence" value="ECO:0007669"/>
    <property type="project" value="TreeGrafter"/>
</dbReference>
<keyword evidence="3" id="KW-0456">Lyase</keyword>
<evidence type="ECO:0000256" key="2">
    <source>
        <dbReference type="ARBA" id="ARBA00023098"/>
    </source>
</evidence>
<accession>A0A3N2CT06</accession>
<dbReference type="EMBL" id="RKHO01000001">
    <property type="protein sequence ID" value="ROR90659.1"/>
    <property type="molecule type" value="Genomic_DNA"/>
</dbReference>
<feature type="region of interest" description="Disordered" evidence="5">
    <location>
        <begin position="1"/>
        <end position="29"/>
    </location>
</feature>
<dbReference type="PROSITE" id="PS00166">
    <property type="entry name" value="ENOYL_COA_HYDRATASE"/>
    <property type="match status" value="1"/>
</dbReference>
<evidence type="ECO:0000256" key="3">
    <source>
        <dbReference type="ARBA" id="ARBA00023239"/>
    </source>
</evidence>
<dbReference type="Gene3D" id="3.90.226.10">
    <property type="entry name" value="2-enoyl-CoA Hydratase, Chain A, domain 1"/>
    <property type="match status" value="1"/>
</dbReference>
<comment type="caution">
    <text evidence="6">The sequence shown here is derived from an EMBL/GenBank/DDBJ whole genome shotgun (WGS) entry which is preliminary data.</text>
</comment>
<evidence type="ECO:0000256" key="1">
    <source>
        <dbReference type="ARBA" id="ARBA00005254"/>
    </source>
</evidence>
<evidence type="ECO:0000256" key="5">
    <source>
        <dbReference type="SAM" id="MobiDB-lite"/>
    </source>
</evidence>
<sequence length="286" mass="30413">MRGRVSVARTSLGPMSTGSSPSTTPFPDTERLSRVGLRAELDGAVLTVTLDRPQRRNSQTPGQWHALGDLGASVPDEVRVVVVRGEGATFSAGLDTRLLGPDGVPGEDSVHDLMRGDDQHVLDTIDAYQRGFTWLGDPRFVSVAQVRGHAIGAGFQLALACDLRVVAEDALFCMKEPALGLVPDLAGTKPLVELVGYSRALEICATARFLGAEEARHLGLATAVVPGDDLEATTADLVEALLSSDAGAVRETKALLQSAGSLGLEEQRLRERQAQLRRFRALTARG</sequence>
<dbReference type="PANTHER" id="PTHR11941">
    <property type="entry name" value="ENOYL-COA HYDRATASE-RELATED"/>
    <property type="match status" value="1"/>
</dbReference>
<gene>
    <name evidence="6" type="ORF">EDD33_1506</name>
</gene>
<dbReference type="AlphaFoldDB" id="A0A3N2CT06"/>
<dbReference type="InterPro" id="IPR001753">
    <property type="entry name" value="Enoyl-CoA_hydra/iso"/>
</dbReference>
<reference evidence="6 7" key="1">
    <citation type="submission" date="2018-11" db="EMBL/GenBank/DDBJ databases">
        <title>Sequencing the genomes of 1000 actinobacteria strains.</title>
        <authorList>
            <person name="Klenk H.-P."/>
        </authorList>
    </citation>
    <scope>NUCLEOTIDE SEQUENCE [LARGE SCALE GENOMIC DNA]</scope>
    <source>
        <strain evidence="6 7">DSM 12652</strain>
    </source>
</reference>
<dbReference type="CDD" id="cd06558">
    <property type="entry name" value="crotonase-like"/>
    <property type="match status" value="1"/>
</dbReference>
<feature type="compositionally biased region" description="Low complexity" evidence="5">
    <location>
        <begin position="10"/>
        <end position="27"/>
    </location>
</feature>
<dbReference type="InterPro" id="IPR018376">
    <property type="entry name" value="Enoyl-CoA_hyd/isom_CS"/>
</dbReference>